<evidence type="ECO:0008006" key="6">
    <source>
        <dbReference type="Google" id="ProtNLM"/>
    </source>
</evidence>
<proteinExistence type="predicted"/>
<feature type="domain" description="At1g61320/AtMIF1 LRR" evidence="3">
    <location>
        <begin position="122"/>
        <end position="313"/>
    </location>
</feature>
<evidence type="ECO:0000313" key="4">
    <source>
        <dbReference type="EMBL" id="KAK9942108.1"/>
    </source>
</evidence>
<dbReference type="PANTHER" id="PTHR31900">
    <property type="entry name" value="F-BOX/RNI SUPERFAMILY PROTEIN-RELATED"/>
    <property type="match status" value="1"/>
</dbReference>
<dbReference type="InterPro" id="IPR050232">
    <property type="entry name" value="FBL13/AtMIF1-like"/>
</dbReference>
<sequence length="347" mass="39629">MATKRKTGNDISEDPIPNKKLKNQEETEDEQNSVPGDTAKLPDLPDEIIHHIVRLLCIPIQTAAGMSLLSKQWAALFSSLNLDEGDTTRGLCKSDQLVQAHRKFINFLERYLEFRQRDNYTLHKFRLRMIRYTSSKVSTEDSTRLVDKWLSFAIERRVKEIDISFKIGHGVRYYCLTLQTLSNAKSITSLKLENIRIMGSASTPTGYSTSCFPSLKTMSLSSVKFSPGCQIFSQLISGCPSIEYLEIYSCCFHPEMKISSSSLKSLTVMHCKSKAFQVETMNLEYFRFYSNHSILESIHLSECLNLKRINISARWLKNFVSFGWKDSVVARINTPTVPKFTIFTPAK</sequence>
<dbReference type="InterPro" id="IPR032675">
    <property type="entry name" value="LRR_dom_sf"/>
</dbReference>
<evidence type="ECO:0000313" key="5">
    <source>
        <dbReference type="Proteomes" id="UP001457282"/>
    </source>
</evidence>
<dbReference type="PANTHER" id="PTHR31900:SF27">
    <property type="entry name" value="FBD DOMAIN-CONTAINING PROTEIN"/>
    <property type="match status" value="1"/>
</dbReference>
<dbReference type="Pfam" id="PF00646">
    <property type="entry name" value="F-box"/>
    <property type="match status" value="1"/>
</dbReference>
<dbReference type="InterPro" id="IPR001810">
    <property type="entry name" value="F-box_dom"/>
</dbReference>
<protein>
    <recommendedName>
        <fullName evidence="6">F-box domain-containing protein</fullName>
    </recommendedName>
</protein>
<dbReference type="InterPro" id="IPR036047">
    <property type="entry name" value="F-box-like_dom_sf"/>
</dbReference>
<name>A0AAW1Y040_RUBAR</name>
<comment type="caution">
    <text evidence="4">The sequence shown here is derived from an EMBL/GenBank/DDBJ whole genome shotgun (WGS) entry which is preliminary data.</text>
</comment>
<dbReference type="AlphaFoldDB" id="A0AAW1Y040"/>
<organism evidence="4 5">
    <name type="scientific">Rubus argutus</name>
    <name type="common">Southern blackberry</name>
    <dbReference type="NCBI Taxonomy" id="59490"/>
    <lineage>
        <taxon>Eukaryota</taxon>
        <taxon>Viridiplantae</taxon>
        <taxon>Streptophyta</taxon>
        <taxon>Embryophyta</taxon>
        <taxon>Tracheophyta</taxon>
        <taxon>Spermatophyta</taxon>
        <taxon>Magnoliopsida</taxon>
        <taxon>eudicotyledons</taxon>
        <taxon>Gunneridae</taxon>
        <taxon>Pentapetalae</taxon>
        <taxon>rosids</taxon>
        <taxon>fabids</taxon>
        <taxon>Rosales</taxon>
        <taxon>Rosaceae</taxon>
        <taxon>Rosoideae</taxon>
        <taxon>Rosoideae incertae sedis</taxon>
        <taxon>Rubus</taxon>
    </lineage>
</organism>
<accession>A0AAW1Y040</accession>
<evidence type="ECO:0000259" key="2">
    <source>
        <dbReference type="Pfam" id="PF00646"/>
    </source>
</evidence>
<dbReference type="SUPFAM" id="SSF81383">
    <property type="entry name" value="F-box domain"/>
    <property type="match status" value="1"/>
</dbReference>
<dbReference type="SUPFAM" id="SSF52047">
    <property type="entry name" value="RNI-like"/>
    <property type="match status" value="1"/>
</dbReference>
<dbReference type="Pfam" id="PF23622">
    <property type="entry name" value="LRR_At1g61320_AtMIF1"/>
    <property type="match status" value="1"/>
</dbReference>
<feature type="domain" description="F-box" evidence="2">
    <location>
        <begin position="41"/>
        <end position="82"/>
    </location>
</feature>
<dbReference type="InterPro" id="IPR055357">
    <property type="entry name" value="LRR_At1g61320_AtMIF1"/>
</dbReference>
<dbReference type="EMBL" id="JBEDUW010000002">
    <property type="protein sequence ID" value="KAK9942108.1"/>
    <property type="molecule type" value="Genomic_DNA"/>
</dbReference>
<dbReference type="Proteomes" id="UP001457282">
    <property type="component" value="Unassembled WGS sequence"/>
</dbReference>
<gene>
    <name evidence="4" type="ORF">M0R45_007796</name>
</gene>
<keyword evidence="5" id="KW-1185">Reference proteome</keyword>
<evidence type="ECO:0000256" key="1">
    <source>
        <dbReference type="SAM" id="MobiDB-lite"/>
    </source>
</evidence>
<dbReference type="Gene3D" id="3.80.10.10">
    <property type="entry name" value="Ribonuclease Inhibitor"/>
    <property type="match status" value="1"/>
</dbReference>
<reference evidence="4 5" key="1">
    <citation type="journal article" date="2023" name="G3 (Bethesda)">
        <title>A chromosome-length genome assembly and annotation of blackberry (Rubus argutus, cv. 'Hillquist').</title>
        <authorList>
            <person name="Bruna T."/>
            <person name="Aryal R."/>
            <person name="Dudchenko O."/>
            <person name="Sargent D.J."/>
            <person name="Mead D."/>
            <person name="Buti M."/>
            <person name="Cavallini A."/>
            <person name="Hytonen T."/>
            <person name="Andres J."/>
            <person name="Pham M."/>
            <person name="Weisz D."/>
            <person name="Mascagni F."/>
            <person name="Usai G."/>
            <person name="Natali L."/>
            <person name="Bassil N."/>
            <person name="Fernandez G.E."/>
            <person name="Lomsadze A."/>
            <person name="Armour M."/>
            <person name="Olukolu B."/>
            <person name="Poorten T."/>
            <person name="Britton C."/>
            <person name="Davik J."/>
            <person name="Ashrafi H."/>
            <person name="Aiden E.L."/>
            <person name="Borodovsky M."/>
            <person name="Worthington M."/>
        </authorList>
    </citation>
    <scope>NUCLEOTIDE SEQUENCE [LARGE SCALE GENOMIC DNA]</scope>
    <source>
        <strain evidence="4">PI 553951</strain>
    </source>
</reference>
<evidence type="ECO:0000259" key="3">
    <source>
        <dbReference type="Pfam" id="PF23622"/>
    </source>
</evidence>
<feature type="region of interest" description="Disordered" evidence="1">
    <location>
        <begin position="1"/>
        <end position="41"/>
    </location>
</feature>